<dbReference type="EMBL" id="LR721750">
    <property type="protein sequence ID" value="VVV04184.1"/>
    <property type="molecule type" value="Genomic_DNA"/>
</dbReference>
<name>A0A5Q4ZPB6_9GAMM</name>
<evidence type="ECO:0000256" key="4">
    <source>
        <dbReference type="ARBA" id="ARBA00023136"/>
    </source>
</evidence>
<protein>
    <submittedName>
        <fullName evidence="8">Putative signaling protein</fullName>
    </submittedName>
</protein>
<dbReference type="GO" id="GO:0016020">
    <property type="term" value="C:membrane"/>
    <property type="evidence" value="ECO:0007669"/>
    <property type="project" value="UniProtKB-SubCell"/>
</dbReference>
<feature type="domain" description="GGDEF" evidence="7">
    <location>
        <begin position="422"/>
        <end position="552"/>
    </location>
</feature>
<dbReference type="NCBIfam" id="TIGR00254">
    <property type="entry name" value="GGDEF"/>
    <property type="match status" value="1"/>
</dbReference>
<dbReference type="InterPro" id="IPR043128">
    <property type="entry name" value="Rev_trsase/Diguanyl_cyclase"/>
</dbReference>
<feature type="transmembrane region" description="Helical" evidence="5">
    <location>
        <begin position="44"/>
        <end position="66"/>
    </location>
</feature>
<dbReference type="Gene3D" id="3.30.70.270">
    <property type="match status" value="1"/>
</dbReference>
<keyword evidence="4 5" id="KW-0472">Membrane</keyword>
<reference evidence="8" key="1">
    <citation type="submission" date="2019-09" db="EMBL/GenBank/DDBJ databases">
        <authorList>
            <person name="Hjerde E."/>
        </authorList>
    </citation>
    <scope>NUCLEOTIDE SEQUENCE</scope>
    <source>
        <strain evidence="8">06/09/160</strain>
    </source>
</reference>
<dbReference type="GO" id="GO:0003824">
    <property type="term" value="F:catalytic activity"/>
    <property type="evidence" value="ECO:0007669"/>
    <property type="project" value="UniProtKB-ARBA"/>
</dbReference>
<evidence type="ECO:0000256" key="5">
    <source>
        <dbReference type="SAM" id="Phobius"/>
    </source>
</evidence>
<proteinExistence type="predicted"/>
<keyword evidence="3 5" id="KW-1133">Transmembrane helix</keyword>
<dbReference type="InterPro" id="IPR000160">
    <property type="entry name" value="GGDEF_dom"/>
</dbReference>
<dbReference type="Pfam" id="PF00990">
    <property type="entry name" value="GGDEF"/>
    <property type="match status" value="1"/>
</dbReference>
<evidence type="ECO:0000259" key="6">
    <source>
        <dbReference type="PROSITE" id="PS50839"/>
    </source>
</evidence>
<evidence type="ECO:0000256" key="3">
    <source>
        <dbReference type="ARBA" id="ARBA00022989"/>
    </source>
</evidence>
<dbReference type="SMART" id="SM00267">
    <property type="entry name" value="GGDEF"/>
    <property type="match status" value="1"/>
</dbReference>
<feature type="domain" description="CHASE" evidence="6">
    <location>
        <begin position="183"/>
        <end position="338"/>
    </location>
</feature>
<dbReference type="InterPro" id="IPR006189">
    <property type="entry name" value="CHASE_dom"/>
</dbReference>
<sequence length="552" mass="63575">MPIFLPMLQPLLIFCYIIPYNVPMIFIRLSVMSYVVRPVLNSKYALPIVVFIIGLILTLFAASHVVKDNRKQAYQETVDYSERHANRIKTQIQQDVFFLGALASLVDENSDYWINQFDSVSQHIMSGSSSMISIQWSPHVNLTQIEEHRNKIKSHYEGFTEFNFHEGAEKRFTKLLDRGFPLYMVSQVYPETGANSSILGYYSVSDRFEDTLLKMKTTQQPFLSDRVFLLQDSYNRKISEVERQKKQNGLLMYYPVFNQNKSQLIGYFISAIQIDAFFEKYLTLDAVKSRGYRIKVFDHGPSGSDDPVLYQSKAWVELGETIEVSQLIDIYGRPWEIQYQKSVLRTFSFTSNAIITLICGVFISLLIACIVRFSLHSKEALKRKLAKRTKELQYLVEHDTLTGVHNRYALCNHFEILIEQQIRFSLIAIDVDKFKHINDTYGHCAGDTALKYVAERVKAVISSEDMLARMGGDEFSILTRVTDKNQLTDMCDKICKAVNVKPIMLKDIAIPITISIGAKRCHTTNIDDLYHEVDQEMYKSKNKGRNDFSIAV</sequence>
<evidence type="ECO:0000256" key="2">
    <source>
        <dbReference type="ARBA" id="ARBA00022692"/>
    </source>
</evidence>
<dbReference type="InterPro" id="IPR042240">
    <property type="entry name" value="CHASE_sf"/>
</dbReference>
<evidence type="ECO:0000259" key="7">
    <source>
        <dbReference type="PROSITE" id="PS50887"/>
    </source>
</evidence>
<organism evidence="8">
    <name type="scientific">Aliivibrio wodanis</name>
    <dbReference type="NCBI Taxonomy" id="80852"/>
    <lineage>
        <taxon>Bacteria</taxon>
        <taxon>Pseudomonadati</taxon>
        <taxon>Pseudomonadota</taxon>
        <taxon>Gammaproteobacteria</taxon>
        <taxon>Vibrionales</taxon>
        <taxon>Vibrionaceae</taxon>
        <taxon>Aliivibrio</taxon>
    </lineage>
</organism>
<comment type="subcellular location">
    <subcellularLocation>
        <location evidence="1">Membrane</location>
    </subcellularLocation>
</comment>
<dbReference type="PANTHER" id="PTHR46663">
    <property type="entry name" value="DIGUANYLATE CYCLASE DGCT-RELATED"/>
    <property type="match status" value="1"/>
</dbReference>
<dbReference type="PANTHER" id="PTHR46663:SF2">
    <property type="entry name" value="GGDEF DOMAIN-CONTAINING PROTEIN"/>
    <property type="match status" value="1"/>
</dbReference>
<evidence type="ECO:0000313" key="8">
    <source>
        <dbReference type="EMBL" id="VVV04184.1"/>
    </source>
</evidence>
<dbReference type="CDD" id="cd01949">
    <property type="entry name" value="GGDEF"/>
    <property type="match status" value="1"/>
</dbReference>
<accession>A0A5Q4ZPB6</accession>
<keyword evidence="2 5" id="KW-0812">Transmembrane</keyword>
<dbReference type="InterPro" id="IPR029787">
    <property type="entry name" value="Nucleotide_cyclase"/>
</dbReference>
<feature type="transmembrane region" description="Helical" evidence="5">
    <location>
        <begin position="12"/>
        <end position="32"/>
    </location>
</feature>
<evidence type="ECO:0000256" key="1">
    <source>
        <dbReference type="ARBA" id="ARBA00004370"/>
    </source>
</evidence>
<dbReference type="InterPro" id="IPR052163">
    <property type="entry name" value="DGC-Regulatory_Protein"/>
</dbReference>
<dbReference type="SMART" id="SM01079">
    <property type="entry name" value="CHASE"/>
    <property type="match status" value="1"/>
</dbReference>
<dbReference type="PROSITE" id="PS50887">
    <property type="entry name" value="GGDEF"/>
    <property type="match status" value="1"/>
</dbReference>
<gene>
    <name evidence="8" type="ORF">AW0309160_01567</name>
</gene>
<dbReference type="PROSITE" id="PS50839">
    <property type="entry name" value="CHASE"/>
    <property type="match status" value="1"/>
</dbReference>
<dbReference type="Gene3D" id="3.30.450.350">
    <property type="entry name" value="CHASE domain"/>
    <property type="match status" value="1"/>
</dbReference>
<dbReference type="SUPFAM" id="SSF55073">
    <property type="entry name" value="Nucleotide cyclase"/>
    <property type="match status" value="1"/>
</dbReference>
<dbReference type="GO" id="GO:0007165">
    <property type="term" value="P:signal transduction"/>
    <property type="evidence" value="ECO:0007669"/>
    <property type="project" value="UniProtKB-ARBA"/>
</dbReference>
<dbReference type="AlphaFoldDB" id="A0A5Q4ZPB6"/>
<dbReference type="Pfam" id="PF03924">
    <property type="entry name" value="CHASE"/>
    <property type="match status" value="1"/>
</dbReference>
<feature type="transmembrane region" description="Helical" evidence="5">
    <location>
        <begin position="354"/>
        <end position="375"/>
    </location>
</feature>